<dbReference type="GO" id="GO:0006952">
    <property type="term" value="P:defense response"/>
    <property type="evidence" value="ECO:0007669"/>
    <property type="project" value="UniProtKB-KW"/>
</dbReference>
<dbReference type="InterPro" id="IPR001611">
    <property type="entry name" value="Leu-rich_rpt"/>
</dbReference>
<dbReference type="InterPro" id="IPR032675">
    <property type="entry name" value="LRR_dom_sf"/>
</dbReference>
<evidence type="ECO:0000256" key="1">
    <source>
        <dbReference type="ARBA" id="ARBA00022821"/>
    </source>
</evidence>
<keyword evidence="1" id="KW-0611">Plant defense</keyword>
<dbReference type="PANTHER" id="PTHR36766">
    <property type="entry name" value="PLANT BROAD-SPECTRUM MILDEW RESISTANCE PROTEIN RPW8"/>
    <property type="match status" value="1"/>
</dbReference>
<comment type="caution">
    <text evidence="2">The sequence shown here is derived from an EMBL/GenBank/DDBJ whole genome shotgun (WGS) entry which is preliminary data.</text>
</comment>
<evidence type="ECO:0000313" key="3">
    <source>
        <dbReference type="Proteomes" id="UP000583929"/>
    </source>
</evidence>
<dbReference type="PANTHER" id="PTHR36766:SF30">
    <property type="entry name" value="TIR-NBS TYPE DISEASE RESISTANCE PROTEIN-RELATED"/>
    <property type="match status" value="1"/>
</dbReference>
<name>A0A7J6HNQ4_CANSA</name>
<dbReference type="Proteomes" id="UP000583929">
    <property type="component" value="Unassembled WGS sequence"/>
</dbReference>
<reference evidence="2 3" key="1">
    <citation type="journal article" date="2020" name="bioRxiv">
        <title>Sequence and annotation of 42 cannabis genomes reveals extensive copy number variation in cannabinoid synthesis and pathogen resistance genes.</title>
        <authorList>
            <person name="Mckernan K.J."/>
            <person name="Helbert Y."/>
            <person name="Kane L.T."/>
            <person name="Ebling H."/>
            <person name="Zhang L."/>
            <person name="Liu B."/>
            <person name="Eaton Z."/>
            <person name="Mclaughlin S."/>
            <person name="Kingan S."/>
            <person name="Baybayan P."/>
            <person name="Concepcion G."/>
            <person name="Jordan M."/>
            <person name="Riva A."/>
            <person name="Barbazuk W."/>
            <person name="Harkins T."/>
        </authorList>
    </citation>
    <scope>NUCLEOTIDE SEQUENCE [LARGE SCALE GENOMIC DNA]</scope>
    <source>
        <strain evidence="3">cv. Jamaican Lion 4</strain>
        <tissue evidence="2">Leaf</tissue>
    </source>
</reference>
<dbReference type="Gene3D" id="3.80.10.10">
    <property type="entry name" value="Ribonuclease Inhibitor"/>
    <property type="match status" value="2"/>
</dbReference>
<sequence>MSQILDLTSLPDGFFQNLTALEELHITHLNHLKVLPNKIGLHKLLSLQRMEISGCPLLEELPQSLHKLPSLEELRALKLSLSLEYLTVEGCPLLTHLPRDDLPNTLKEFEIHDCRILKSLLKDLIHGNSLEFLSIVGCHSITDLPASHQPIVPSNMIANLKQLIINDCANLKLLPNGLQNLIHLVHIEITDYL</sequence>
<keyword evidence="3" id="KW-1185">Reference proteome</keyword>
<evidence type="ECO:0000313" key="2">
    <source>
        <dbReference type="EMBL" id="KAF4396655.1"/>
    </source>
</evidence>
<gene>
    <name evidence="2" type="ORF">G4B88_028969</name>
</gene>
<protein>
    <submittedName>
        <fullName evidence="2">Uncharacterized protein</fullName>
    </submittedName>
</protein>
<dbReference type="EMBL" id="JAATIQ010000035">
    <property type="protein sequence ID" value="KAF4396655.1"/>
    <property type="molecule type" value="Genomic_DNA"/>
</dbReference>
<dbReference type="Pfam" id="PF00560">
    <property type="entry name" value="LRR_1"/>
    <property type="match status" value="1"/>
</dbReference>
<organism evidence="2 3">
    <name type="scientific">Cannabis sativa</name>
    <name type="common">Hemp</name>
    <name type="synonym">Marijuana</name>
    <dbReference type="NCBI Taxonomy" id="3483"/>
    <lineage>
        <taxon>Eukaryota</taxon>
        <taxon>Viridiplantae</taxon>
        <taxon>Streptophyta</taxon>
        <taxon>Embryophyta</taxon>
        <taxon>Tracheophyta</taxon>
        <taxon>Spermatophyta</taxon>
        <taxon>Magnoliopsida</taxon>
        <taxon>eudicotyledons</taxon>
        <taxon>Gunneridae</taxon>
        <taxon>Pentapetalae</taxon>
        <taxon>rosids</taxon>
        <taxon>fabids</taxon>
        <taxon>Rosales</taxon>
        <taxon>Cannabaceae</taxon>
        <taxon>Cannabis</taxon>
    </lineage>
</organism>
<dbReference type="AlphaFoldDB" id="A0A7J6HNQ4"/>
<accession>A0A7J6HNQ4</accession>
<dbReference type="SUPFAM" id="SSF52058">
    <property type="entry name" value="L domain-like"/>
    <property type="match status" value="1"/>
</dbReference>
<proteinExistence type="predicted"/>